<dbReference type="PANTHER" id="PTHR33164:SF5">
    <property type="entry name" value="ORGANIC HYDROPEROXIDE RESISTANCE TRANSCRIPTIONAL REGULATOR"/>
    <property type="match status" value="1"/>
</dbReference>
<evidence type="ECO:0000259" key="3">
    <source>
        <dbReference type="PROSITE" id="PS50995"/>
    </source>
</evidence>
<feature type="compositionally biased region" description="Low complexity" evidence="2">
    <location>
        <begin position="1"/>
        <end position="25"/>
    </location>
</feature>
<dbReference type="GO" id="GO:0006950">
    <property type="term" value="P:response to stress"/>
    <property type="evidence" value="ECO:0007669"/>
    <property type="project" value="TreeGrafter"/>
</dbReference>
<feature type="domain" description="HTH marR-type" evidence="3">
    <location>
        <begin position="53"/>
        <end position="190"/>
    </location>
</feature>
<dbReference type="GO" id="GO:0005737">
    <property type="term" value="C:cytoplasm"/>
    <property type="evidence" value="ECO:0007669"/>
    <property type="project" value="UniProtKB-SubCell"/>
</dbReference>
<evidence type="ECO:0000256" key="1">
    <source>
        <dbReference type="ARBA" id="ARBA00004496"/>
    </source>
</evidence>
<evidence type="ECO:0000256" key="2">
    <source>
        <dbReference type="SAM" id="MobiDB-lite"/>
    </source>
</evidence>
<feature type="region of interest" description="Disordered" evidence="2">
    <location>
        <begin position="1"/>
        <end position="34"/>
    </location>
</feature>
<dbReference type="Proteomes" id="UP000321181">
    <property type="component" value="Unassembled WGS sequence"/>
</dbReference>
<dbReference type="AlphaFoldDB" id="A0A512D9Z0"/>
<comment type="caution">
    <text evidence="4">The sequence shown here is derived from an EMBL/GenBank/DDBJ whole genome shotgun (WGS) entry which is preliminary data.</text>
</comment>
<dbReference type="PANTHER" id="PTHR33164">
    <property type="entry name" value="TRANSCRIPTIONAL REGULATOR, MARR FAMILY"/>
    <property type="match status" value="1"/>
</dbReference>
<dbReference type="SUPFAM" id="SSF46785">
    <property type="entry name" value="Winged helix' DNA-binding domain"/>
    <property type="match status" value="1"/>
</dbReference>
<protein>
    <recommendedName>
        <fullName evidence="3">HTH marR-type domain-containing protein</fullName>
    </recommendedName>
</protein>
<gene>
    <name evidence="4" type="ORF">CAE01nite_09220</name>
</gene>
<accession>A0A512D9Z0</accession>
<dbReference type="InterPro" id="IPR036390">
    <property type="entry name" value="WH_DNA-bd_sf"/>
</dbReference>
<dbReference type="EMBL" id="BJYY01000004">
    <property type="protein sequence ID" value="GEO33197.1"/>
    <property type="molecule type" value="Genomic_DNA"/>
</dbReference>
<name>A0A512D9Z0_9CELL</name>
<proteinExistence type="predicted"/>
<dbReference type="Pfam" id="PF01047">
    <property type="entry name" value="MarR"/>
    <property type="match status" value="1"/>
</dbReference>
<reference evidence="4 5" key="1">
    <citation type="submission" date="2019-07" db="EMBL/GenBank/DDBJ databases">
        <title>Whole genome shotgun sequence of Cellulomonas aerilata NBRC 106308.</title>
        <authorList>
            <person name="Hosoyama A."/>
            <person name="Uohara A."/>
            <person name="Ohji S."/>
            <person name="Ichikawa N."/>
        </authorList>
    </citation>
    <scope>NUCLEOTIDE SEQUENCE [LARGE SCALE GENOMIC DNA]</scope>
    <source>
        <strain evidence="4 5">NBRC 106308</strain>
    </source>
</reference>
<comment type="subcellular location">
    <subcellularLocation>
        <location evidence="1">Cytoplasm</location>
    </subcellularLocation>
</comment>
<keyword evidence="5" id="KW-1185">Reference proteome</keyword>
<dbReference type="GO" id="GO:0003700">
    <property type="term" value="F:DNA-binding transcription factor activity"/>
    <property type="evidence" value="ECO:0007669"/>
    <property type="project" value="InterPro"/>
</dbReference>
<dbReference type="PROSITE" id="PS50995">
    <property type="entry name" value="HTH_MARR_2"/>
    <property type="match status" value="1"/>
</dbReference>
<dbReference type="InterPro" id="IPR036388">
    <property type="entry name" value="WH-like_DNA-bd_sf"/>
</dbReference>
<dbReference type="Gene3D" id="1.10.10.10">
    <property type="entry name" value="Winged helix-like DNA-binding domain superfamily/Winged helix DNA-binding domain"/>
    <property type="match status" value="1"/>
</dbReference>
<organism evidence="4 5">
    <name type="scientific">Cellulomonas aerilata</name>
    <dbReference type="NCBI Taxonomy" id="515326"/>
    <lineage>
        <taxon>Bacteria</taxon>
        <taxon>Bacillati</taxon>
        <taxon>Actinomycetota</taxon>
        <taxon>Actinomycetes</taxon>
        <taxon>Micrococcales</taxon>
        <taxon>Cellulomonadaceae</taxon>
        <taxon>Cellulomonas</taxon>
    </lineage>
</organism>
<sequence>MPETAPAASPSTAAIRPSTGSTAPGPAAPAPPPLAVAATQDVTTQPDPAAPGETDLLALDRQVCFALAVAARDVVALYRPLLGPLGVTHPQYLVLLALWEQAPLRVADLAARLSLDPATLSPLLKRLEVRGLVRRDRDRHDERALAVSLTPAGVDARAHAEAIPAAVMQRLGMGVAELEQLRDGLTRVIDAARTPPPA</sequence>
<dbReference type="InterPro" id="IPR039422">
    <property type="entry name" value="MarR/SlyA-like"/>
</dbReference>
<dbReference type="InterPro" id="IPR000835">
    <property type="entry name" value="HTH_MarR-typ"/>
</dbReference>
<dbReference type="SMART" id="SM00347">
    <property type="entry name" value="HTH_MARR"/>
    <property type="match status" value="1"/>
</dbReference>
<evidence type="ECO:0000313" key="5">
    <source>
        <dbReference type="Proteomes" id="UP000321181"/>
    </source>
</evidence>
<evidence type="ECO:0000313" key="4">
    <source>
        <dbReference type="EMBL" id="GEO33197.1"/>
    </source>
</evidence>